<name>A0A6J6F982_9ZZZZ</name>
<reference evidence="1" key="1">
    <citation type="submission" date="2020-05" db="EMBL/GenBank/DDBJ databases">
        <authorList>
            <person name="Chiriac C."/>
            <person name="Salcher M."/>
            <person name="Ghai R."/>
            <person name="Kavagutti S V."/>
        </authorList>
    </citation>
    <scope>NUCLEOTIDE SEQUENCE</scope>
</reference>
<dbReference type="AlphaFoldDB" id="A0A6J6F982"/>
<proteinExistence type="predicted"/>
<accession>A0A6J6F982</accession>
<organism evidence="1">
    <name type="scientific">freshwater metagenome</name>
    <dbReference type="NCBI Taxonomy" id="449393"/>
    <lineage>
        <taxon>unclassified sequences</taxon>
        <taxon>metagenomes</taxon>
        <taxon>ecological metagenomes</taxon>
    </lineage>
</organism>
<dbReference type="EMBL" id="CAEZUG010000002">
    <property type="protein sequence ID" value="CAB4583444.1"/>
    <property type="molecule type" value="Genomic_DNA"/>
</dbReference>
<gene>
    <name evidence="1" type="ORF">UFOPK1795_00051</name>
</gene>
<protein>
    <submittedName>
        <fullName evidence="1">Unannotated protein</fullName>
    </submittedName>
</protein>
<evidence type="ECO:0000313" key="1">
    <source>
        <dbReference type="EMBL" id="CAB4583444.1"/>
    </source>
</evidence>
<sequence>MALSQTLKQQSACSATLFKRFTVVATWPSHVSSYVFHRESLVLNSVQLKMLHMRQVPARFILLKSQWLQQLVRDFQSTNQLETWSSILVAVQLRLQLFHSVELSALFQFASAVMSSINRLLTGLSANSRYFWASAQQKRSRWQLVRRIL</sequence>